<dbReference type="Proteomes" id="UP000250006">
    <property type="component" value="Unassembled WGS sequence"/>
</dbReference>
<evidence type="ECO:0000313" key="2">
    <source>
        <dbReference type="EMBL" id="SPT53844.1"/>
    </source>
</evidence>
<dbReference type="EMBL" id="UAPQ01000008">
    <property type="protein sequence ID" value="SPT53844.1"/>
    <property type="molecule type" value="Genomic_DNA"/>
</dbReference>
<name>A0ABY1VPJ9_9ACTO</name>
<feature type="transmembrane region" description="Helical" evidence="1">
    <location>
        <begin position="241"/>
        <end position="263"/>
    </location>
</feature>
<feature type="transmembrane region" description="Helical" evidence="1">
    <location>
        <begin position="377"/>
        <end position="398"/>
    </location>
</feature>
<keyword evidence="1" id="KW-0472">Membrane</keyword>
<feature type="transmembrane region" description="Helical" evidence="1">
    <location>
        <begin position="454"/>
        <end position="480"/>
    </location>
</feature>
<keyword evidence="3" id="KW-1185">Reference proteome</keyword>
<keyword evidence="1" id="KW-0812">Transmembrane</keyword>
<feature type="transmembrane region" description="Helical" evidence="1">
    <location>
        <begin position="535"/>
        <end position="556"/>
    </location>
</feature>
<feature type="transmembrane region" description="Helical" evidence="1">
    <location>
        <begin position="56"/>
        <end position="78"/>
    </location>
</feature>
<evidence type="ECO:0000256" key="1">
    <source>
        <dbReference type="SAM" id="Phobius"/>
    </source>
</evidence>
<evidence type="ECO:0008006" key="4">
    <source>
        <dbReference type="Google" id="ProtNLM"/>
    </source>
</evidence>
<feature type="transmembrane region" description="Helical" evidence="1">
    <location>
        <begin position="21"/>
        <end position="50"/>
    </location>
</feature>
<evidence type="ECO:0000313" key="3">
    <source>
        <dbReference type="Proteomes" id="UP000250006"/>
    </source>
</evidence>
<organism evidence="2 3">
    <name type="scientific">Actinomyces bovis</name>
    <dbReference type="NCBI Taxonomy" id="1658"/>
    <lineage>
        <taxon>Bacteria</taxon>
        <taxon>Bacillati</taxon>
        <taxon>Actinomycetota</taxon>
        <taxon>Actinomycetes</taxon>
        <taxon>Actinomycetales</taxon>
        <taxon>Actinomycetaceae</taxon>
        <taxon>Actinomyces</taxon>
    </lineage>
</organism>
<accession>A0ABY1VPJ9</accession>
<gene>
    <name evidence="2" type="ORF">NCTC11535_01529</name>
</gene>
<feature type="transmembrane region" description="Helical" evidence="1">
    <location>
        <begin position="501"/>
        <end position="529"/>
    </location>
</feature>
<feature type="transmembrane region" description="Helical" evidence="1">
    <location>
        <begin position="427"/>
        <end position="448"/>
    </location>
</feature>
<proteinExistence type="predicted"/>
<dbReference type="RefSeq" id="WP_111836775.1">
    <property type="nucleotide sequence ID" value="NZ_UAPQ01000008.1"/>
</dbReference>
<comment type="caution">
    <text evidence="2">The sequence shown here is derived from an EMBL/GenBank/DDBJ whole genome shotgun (WGS) entry which is preliminary data.</text>
</comment>
<reference evidence="2 3" key="1">
    <citation type="submission" date="2018-06" db="EMBL/GenBank/DDBJ databases">
        <authorList>
            <consortium name="Pathogen Informatics"/>
            <person name="Doyle S."/>
        </authorList>
    </citation>
    <scope>NUCLEOTIDE SEQUENCE [LARGE SCALE GENOMIC DNA]</scope>
    <source>
        <strain evidence="2 3">NCTC11535</strain>
    </source>
</reference>
<feature type="transmembrane region" description="Helical" evidence="1">
    <location>
        <begin position="136"/>
        <end position="161"/>
    </location>
</feature>
<sequence length="584" mass="61687">MATTLIKLRWRLTFNRLRGNIWAIIGTILGGVYGLFLLAGLVFGAVFLGAQAPHQVAMVLTLLGSLAVLGWCLIPMLFTGVDTTLDPRALAGWIAPSRQLSRGLAAAGATGLPGIVTALAFVLPALSWALAGRSAAALLAVLLAPVALATCVLASRVLVIGSGLSTSRRGRDVMALVGVLVIFGASILPSILNFWLESRDLNLKLLDDVSRWLAFTPLGWSFSAPAELAAGKFLPATLKTLGAVILPVLLLPAWHGVVARVMTGRSARSSSHKQITFGQEAAAAQTASPVVARTDAVGVAEPLVWQRRLARIVPSPAAAVAARCLRYWRSDPRYLAQGVALVLIPLVLVGVAMVNTLRGRVSVDLGEGPIEFSFSLGHAPSLLLALVPAMALIGGWALHDDLGFDSTAQWMHLAAGLRGYHDRLGRMLGLTVWLLPLLLALLSVMGLWTGRWDMLPAVLGVTLAVLGCALAWSSITSVMLPYETNAPGDSPMRSRTSGIAFVTSLIQAVGLGLIALAACPVAIGFLVIAFQGAWVWGWLLLCAGALWGLAAAWLGVRLGGRLLDQRWVQVLTTVRSWPGHAEAR</sequence>
<feature type="transmembrane region" description="Helical" evidence="1">
    <location>
        <begin position="104"/>
        <end position="130"/>
    </location>
</feature>
<feature type="transmembrane region" description="Helical" evidence="1">
    <location>
        <begin position="173"/>
        <end position="196"/>
    </location>
</feature>
<feature type="transmembrane region" description="Helical" evidence="1">
    <location>
        <begin position="334"/>
        <end position="357"/>
    </location>
</feature>
<protein>
    <recommendedName>
        <fullName evidence="4">ABC-2 family transporter protein</fullName>
    </recommendedName>
</protein>
<keyword evidence="1" id="KW-1133">Transmembrane helix</keyword>